<dbReference type="EMBL" id="JBEPMJ010000004">
    <property type="protein sequence ID" value="MET3749534.1"/>
    <property type="molecule type" value="Genomic_DNA"/>
</dbReference>
<comment type="caution">
    <text evidence="2">The sequence shown here is derived from an EMBL/GenBank/DDBJ whole genome shotgun (WGS) entry which is preliminary data.</text>
</comment>
<dbReference type="InterPro" id="IPR024529">
    <property type="entry name" value="ECF_trnsprt_substrate-spec"/>
</dbReference>
<feature type="transmembrane region" description="Helical" evidence="1">
    <location>
        <begin position="20"/>
        <end position="45"/>
    </location>
</feature>
<keyword evidence="1" id="KW-1133">Transmembrane helix</keyword>
<sequence>MEKNKNMFLSSAKELKSVPALAMCAMFAALALILNSVASINLGPYIKIGFSGIPNQIVDYLFGPITGGLFAGILDLVKYFMKPDGAFFFGFTFNAMLAAFIYGCFYYRQKLTLKRVLIAKLVVVLVVNVVLNTLWLDMLYGKGFLAILPARAVKNLIMWPIDSFIFFTITRLIEQTGVFRSFKKTVVRQA</sequence>
<organism evidence="2 3">
    <name type="scientific">Blautia caecimuris</name>
    <dbReference type="NCBI Taxonomy" id="1796615"/>
    <lineage>
        <taxon>Bacteria</taxon>
        <taxon>Bacillati</taxon>
        <taxon>Bacillota</taxon>
        <taxon>Clostridia</taxon>
        <taxon>Lachnospirales</taxon>
        <taxon>Lachnospiraceae</taxon>
        <taxon>Blautia</taxon>
    </lineage>
</organism>
<proteinExistence type="predicted"/>
<dbReference type="Proteomes" id="UP001549106">
    <property type="component" value="Unassembled WGS sequence"/>
</dbReference>
<feature type="transmembrane region" description="Helical" evidence="1">
    <location>
        <begin position="156"/>
        <end position="173"/>
    </location>
</feature>
<feature type="transmembrane region" description="Helical" evidence="1">
    <location>
        <begin position="86"/>
        <end position="105"/>
    </location>
</feature>
<name>A0ABV2LZA7_9FIRM</name>
<protein>
    <submittedName>
        <fullName evidence="2">ECF transporter S component (Folate family)</fullName>
    </submittedName>
</protein>
<dbReference type="NCBIfam" id="TIGR04518">
    <property type="entry name" value="ECF_S_folT_fam"/>
    <property type="match status" value="1"/>
</dbReference>
<reference evidence="2 3" key="1">
    <citation type="submission" date="2024-06" db="EMBL/GenBank/DDBJ databases">
        <title>Genomic Encyclopedia of Type Strains, Phase IV (KMG-IV): sequencing the most valuable type-strain genomes for metagenomic binning, comparative biology and taxonomic classification.</title>
        <authorList>
            <person name="Goeker M."/>
        </authorList>
    </citation>
    <scope>NUCLEOTIDE SEQUENCE [LARGE SCALE GENOMIC DNA]</scope>
    <source>
        <strain evidence="2 3">DSM 29492</strain>
    </source>
</reference>
<keyword evidence="1" id="KW-0472">Membrane</keyword>
<dbReference type="InterPro" id="IPR030949">
    <property type="entry name" value="ECF_S_folate_fam"/>
</dbReference>
<dbReference type="RefSeq" id="WP_147598595.1">
    <property type="nucleotide sequence ID" value="NZ_JANJZT010000004.1"/>
</dbReference>
<gene>
    <name evidence="2" type="ORF">ABID24_000768</name>
</gene>
<feature type="transmembrane region" description="Helical" evidence="1">
    <location>
        <begin position="117"/>
        <end position="136"/>
    </location>
</feature>
<dbReference type="Gene3D" id="1.10.1760.20">
    <property type="match status" value="1"/>
</dbReference>
<evidence type="ECO:0000256" key="1">
    <source>
        <dbReference type="SAM" id="Phobius"/>
    </source>
</evidence>
<keyword evidence="1" id="KW-0812">Transmembrane</keyword>
<evidence type="ECO:0000313" key="2">
    <source>
        <dbReference type="EMBL" id="MET3749534.1"/>
    </source>
</evidence>
<accession>A0ABV2LZA7</accession>
<keyword evidence="3" id="KW-1185">Reference proteome</keyword>
<evidence type="ECO:0000313" key="3">
    <source>
        <dbReference type="Proteomes" id="UP001549106"/>
    </source>
</evidence>
<dbReference type="Pfam" id="PF12822">
    <property type="entry name" value="ECF_trnsprt"/>
    <property type="match status" value="1"/>
</dbReference>